<sequence>MLILKSLPWCLGPFDELAMLSFMETTRLSQHGVSDDPRDERLCFVVTPSYVWEAADLTSETCLAAAKLKCDVTNEISSDMSYKTPINASFGATSANAGQRSLTKGTKETRNDNVLRIVRLGTYLGTDA</sequence>
<organism evidence="1 2">
    <name type="scientific">Ficus carica</name>
    <name type="common">Common fig</name>
    <dbReference type="NCBI Taxonomy" id="3494"/>
    <lineage>
        <taxon>Eukaryota</taxon>
        <taxon>Viridiplantae</taxon>
        <taxon>Streptophyta</taxon>
        <taxon>Embryophyta</taxon>
        <taxon>Tracheophyta</taxon>
        <taxon>Spermatophyta</taxon>
        <taxon>Magnoliopsida</taxon>
        <taxon>eudicotyledons</taxon>
        <taxon>Gunneridae</taxon>
        <taxon>Pentapetalae</taxon>
        <taxon>rosids</taxon>
        <taxon>fabids</taxon>
        <taxon>Rosales</taxon>
        <taxon>Moraceae</taxon>
        <taxon>Ficeae</taxon>
        <taxon>Ficus</taxon>
    </lineage>
</organism>
<proteinExistence type="predicted"/>
<name>A0AA88A4K0_FICCA</name>
<accession>A0AA88A4K0</accession>
<reference evidence="1" key="1">
    <citation type="submission" date="2023-07" db="EMBL/GenBank/DDBJ databases">
        <title>draft genome sequence of fig (Ficus carica).</title>
        <authorList>
            <person name="Takahashi T."/>
            <person name="Nishimura K."/>
        </authorList>
    </citation>
    <scope>NUCLEOTIDE SEQUENCE</scope>
</reference>
<dbReference type="Proteomes" id="UP001187192">
    <property type="component" value="Unassembled WGS sequence"/>
</dbReference>
<gene>
    <name evidence="1" type="ORF">TIFTF001_008296</name>
</gene>
<keyword evidence="2" id="KW-1185">Reference proteome</keyword>
<protein>
    <submittedName>
        <fullName evidence="1">Uncharacterized protein</fullName>
    </submittedName>
</protein>
<dbReference type="EMBL" id="BTGU01000009">
    <property type="protein sequence ID" value="GMN39058.1"/>
    <property type="molecule type" value="Genomic_DNA"/>
</dbReference>
<dbReference type="AlphaFoldDB" id="A0AA88A4K0"/>
<evidence type="ECO:0000313" key="2">
    <source>
        <dbReference type="Proteomes" id="UP001187192"/>
    </source>
</evidence>
<comment type="caution">
    <text evidence="1">The sequence shown here is derived from an EMBL/GenBank/DDBJ whole genome shotgun (WGS) entry which is preliminary data.</text>
</comment>
<evidence type="ECO:0000313" key="1">
    <source>
        <dbReference type="EMBL" id="GMN39058.1"/>
    </source>
</evidence>